<reference evidence="1" key="2">
    <citation type="journal article" date="2017" name="J. Med. Entomol.">
        <title>Transcriptome Analysis of the Triatoma infestans (Hemiptera: Reduviidae) Integument.</title>
        <authorList>
            <person name="Calderon-Fernandez G.M."/>
            <person name="Moriconi D.E."/>
            <person name="Dulbecco A.B."/>
            <person name="Juarez M.P."/>
        </authorList>
    </citation>
    <scope>NUCLEOTIDE SEQUENCE</scope>
    <source>
        <strain evidence="1">Int1</strain>
        <tissue evidence="1">Integument</tissue>
    </source>
</reference>
<keyword evidence="1" id="KW-0378">Hydrolase</keyword>
<evidence type="ECO:0000313" key="1">
    <source>
        <dbReference type="EMBL" id="JAR97397.1"/>
    </source>
</evidence>
<reference evidence="1" key="1">
    <citation type="submission" date="2016-04" db="EMBL/GenBank/DDBJ databases">
        <authorList>
            <person name="Calderon-Fernandez G.M.Sr."/>
        </authorList>
    </citation>
    <scope>NUCLEOTIDE SEQUENCE</scope>
    <source>
        <strain evidence="1">Int1</strain>
        <tissue evidence="1">Integument</tissue>
    </source>
</reference>
<dbReference type="AlphaFoldDB" id="A0A161MIS0"/>
<protein>
    <submittedName>
        <fullName evidence="1">Kinesin heavy chain</fullName>
        <ecNumber evidence="1">3.6.1.15</ecNumber>
    </submittedName>
</protein>
<dbReference type="GO" id="GO:0017111">
    <property type="term" value="F:ribonucleoside triphosphate phosphatase activity"/>
    <property type="evidence" value="ECO:0007669"/>
    <property type="project" value="UniProtKB-EC"/>
</dbReference>
<sequence>MLLQLHQQQRSLNKQVCQFQPALVLCSVHLATRKGRN</sequence>
<name>A0A161MIS0_TRIIF</name>
<accession>A0A161MIS0</accession>
<proteinExistence type="predicted"/>
<dbReference type="EMBL" id="GEMB01005927">
    <property type="protein sequence ID" value="JAR97397.1"/>
    <property type="molecule type" value="Transcribed_RNA"/>
</dbReference>
<dbReference type="EC" id="3.6.1.15" evidence="1"/>
<organism evidence="1">
    <name type="scientific">Triatoma infestans</name>
    <name type="common">Assassin bug</name>
    <dbReference type="NCBI Taxonomy" id="30076"/>
    <lineage>
        <taxon>Eukaryota</taxon>
        <taxon>Metazoa</taxon>
        <taxon>Ecdysozoa</taxon>
        <taxon>Arthropoda</taxon>
        <taxon>Hexapoda</taxon>
        <taxon>Insecta</taxon>
        <taxon>Pterygota</taxon>
        <taxon>Neoptera</taxon>
        <taxon>Paraneoptera</taxon>
        <taxon>Hemiptera</taxon>
        <taxon>Heteroptera</taxon>
        <taxon>Panheteroptera</taxon>
        <taxon>Cimicomorpha</taxon>
        <taxon>Reduviidae</taxon>
        <taxon>Triatominae</taxon>
        <taxon>Triatoma</taxon>
    </lineage>
</organism>